<proteinExistence type="predicted"/>
<reference evidence="5 6" key="1">
    <citation type="submission" date="2020-08" db="EMBL/GenBank/DDBJ databases">
        <title>Novel species isolated from subtropical streams in China.</title>
        <authorList>
            <person name="Lu H."/>
        </authorList>
    </citation>
    <scope>NUCLEOTIDE SEQUENCE [LARGE SCALE GENOMIC DNA]</scope>
    <source>
        <strain evidence="5 6">NL8W</strain>
    </source>
</reference>
<dbReference type="Proteomes" id="UP000646911">
    <property type="component" value="Unassembled WGS sequence"/>
</dbReference>
<dbReference type="Pfam" id="PF05853">
    <property type="entry name" value="BKACE"/>
    <property type="match status" value="1"/>
</dbReference>
<comment type="cofactor">
    <cofactor evidence="1">
        <name>Zn(2+)</name>
        <dbReference type="ChEBI" id="CHEBI:29105"/>
    </cofactor>
</comment>
<keyword evidence="4" id="KW-0862">Zinc</keyword>
<evidence type="ECO:0000313" key="6">
    <source>
        <dbReference type="Proteomes" id="UP000646911"/>
    </source>
</evidence>
<sequence>MSFSSPLIINLAPTGMVPVRSQSPHVPLTPAEIIADALACARLGASMLHIHARDEQELPSDDVNIYAEIIRGIRAQAPELIIVTTTSGRRTPTVEKRASSLYLATDVKPDMASLTLGSMNFSREASINAPDTIMRLAEIMQENSIKPELEIFDLGMVNFAKILINKGLISPPYYFNIILGNPGTAQASLLHLATIVGDLPPDAVWSLGGTGKFQTTANGLGVLMGHGVRTGLEDNLWLDEGRTTLASNVQLVQRIVAQADALGRSIATPAQVRDMLGLSKRAAI</sequence>
<dbReference type="InterPro" id="IPR013785">
    <property type="entry name" value="Aldolase_TIM"/>
</dbReference>
<evidence type="ECO:0000256" key="1">
    <source>
        <dbReference type="ARBA" id="ARBA00001947"/>
    </source>
</evidence>
<keyword evidence="2" id="KW-0808">Transferase</keyword>
<keyword evidence="3" id="KW-0479">Metal-binding</keyword>
<evidence type="ECO:0000256" key="4">
    <source>
        <dbReference type="ARBA" id="ARBA00022833"/>
    </source>
</evidence>
<dbReference type="PANTHER" id="PTHR37418:SF2">
    <property type="entry name" value="3-KETO-5-AMINOHEXANOATE CLEAVAGE ENZYME"/>
    <property type="match status" value="1"/>
</dbReference>
<comment type="caution">
    <text evidence="5">The sequence shown here is derived from an EMBL/GenBank/DDBJ whole genome shotgun (WGS) entry which is preliminary data.</text>
</comment>
<evidence type="ECO:0000313" key="5">
    <source>
        <dbReference type="EMBL" id="MBC3911433.1"/>
    </source>
</evidence>
<accession>A0ABR6ZI82</accession>
<keyword evidence="6" id="KW-1185">Reference proteome</keyword>
<dbReference type="InterPro" id="IPR008567">
    <property type="entry name" value="BKACE"/>
</dbReference>
<dbReference type="PANTHER" id="PTHR37418">
    <property type="entry name" value="3-KETO-5-AMINOHEXANOATE CLEAVAGE ENZYME-RELATED"/>
    <property type="match status" value="1"/>
</dbReference>
<dbReference type="Gene3D" id="3.20.20.70">
    <property type="entry name" value="Aldolase class I"/>
    <property type="match status" value="1"/>
</dbReference>
<dbReference type="EMBL" id="JACOFX010000034">
    <property type="protein sequence ID" value="MBC3911433.1"/>
    <property type="molecule type" value="Genomic_DNA"/>
</dbReference>
<name>A0ABR6ZI82_9BURK</name>
<dbReference type="RefSeq" id="WP_186957144.1">
    <property type="nucleotide sequence ID" value="NZ_JACOFX010000034.1"/>
</dbReference>
<evidence type="ECO:0000256" key="2">
    <source>
        <dbReference type="ARBA" id="ARBA00022679"/>
    </source>
</evidence>
<evidence type="ECO:0000256" key="3">
    <source>
        <dbReference type="ARBA" id="ARBA00022723"/>
    </source>
</evidence>
<protein>
    <submittedName>
        <fullName evidence="5">3-keto-5-aminohexanoate cleavage protein</fullName>
    </submittedName>
</protein>
<gene>
    <name evidence="5" type="ORF">H8L47_28110</name>
</gene>
<organism evidence="5 6">
    <name type="scientific">Undibacterium umbellatum</name>
    <dbReference type="NCBI Taxonomy" id="2762300"/>
    <lineage>
        <taxon>Bacteria</taxon>
        <taxon>Pseudomonadati</taxon>
        <taxon>Pseudomonadota</taxon>
        <taxon>Betaproteobacteria</taxon>
        <taxon>Burkholderiales</taxon>
        <taxon>Oxalobacteraceae</taxon>
        <taxon>Undibacterium</taxon>
    </lineage>
</organism>